<organism evidence="7 8">
    <name type="scientific">Gluconacetobacter diazotrophicus (strain ATCC 49037 / DSM 5601 / CCUG 37298 / CIP 103539 / LMG 7603 / PAl5)</name>
    <dbReference type="NCBI Taxonomy" id="272568"/>
    <lineage>
        <taxon>Bacteria</taxon>
        <taxon>Pseudomonadati</taxon>
        <taxon>Pseudomonadota</taxon>
        <taxon>Alphaproteobacteria</taxon>
        <taxon>Acetobacterales</taxon>
        <taxon>Acetobacteraceae</taxon>
        <taxon>Gluconacetobacter</taxon>
    </lineage>
</organism>
<feature type="transmembrane region" description="Helical" evidence="6">
    <location>
        <begin position="66"/>
        <end position="88"/>
    </location>
</feature>
<evidence type="ECO:0000313" key="8">
    <source>
        <dbReference type="Proteomes" id="UP000001176"/>
    </source>
</evidence>
<feature type="transmembrane region" description="Helical" evidence="6">
    <location>
        <begin position="307"/>
        <end position="331"/>
    </location>
</feature>
<dbReference type="InterPro" id="IPR002293">
    <property type="entry name" value="AA/rel_permease1"/>
</dbReference>
<feature type="transmembrane region" description="Helical" evidence="6">
    <location>
        <begin position="94"/>
        <end position="114"/>
    </location>
</feature>
<accession>A9HRP6</accession>
<keyword evidence="3 6" id="KW-0812">Transmembrane</keyword>
<evidence type="ECO:0000256" key="4">
    <source>
        <dbReference type="ARBA" id="ARBA00022989"/>
    </source>
</evidence>
<feature type="transmembrane region" description="Helical" evidence="6">
    <location>
        <begin position="268"/>
        <end position="286"/>
    </location>
</feature>
<comment type="subcellular location">
    <subcellularLocation>
        <location evidence="1">Membrane</location>
        <topology evidence="1">Multi-pass membrane protein</topology>
    </subcellularLocation>
</comment>
<feature type="transmembrane region" description="Helical" evidence="6">
    <location>
        <begin position="351"/>
        <end position="375"/>
    </location>
</feature>
<dbReference type="PANTHER" id="PTHR43243">
    <property type="entry name" value="INNER MEMBRANE TRANSPORTER YGJI-RELATED"/>
    <property type="match status" value="1"/>
</dbReference>
<dbReference type="PIRSF" id="PIRSF006060">
    <property type="entry name" value="AA_transporter"/>
    <property type="match status" value="1"/>
</dbReference>
<proteinExistence type="predicted"/>
<dbReference type="Pfam" id="PF13520">
    <property type="entry name" value="AA_permease_2"/>
    <property type="match status" value="1"/>
</dbReference>
<feature type="transmembrane region" description="Helical" evidence="6">
    <location>
        <begin position="404"/>
        <end position="423"/>
    </location>
</feature>
<keyword evidence="2" id="KW-0813">Transport</keyword>
<dbReference type="Gene3D" id="1.20.1740.10">
    <property type="entry name" value="Amino acid/polyamine transporter I"/>
    <property type="match status" value="1"/>
</dbReference>
<feature type="transmembrane region" description="Helical" evidence="6">
    <location>
        <begin position="461"/>
        <end position="480"/>
    </location>
</feature>
<keyword evidence="8" id="KW-1185">Reference proteome</keyword>
<sequence length="515" mass="54763">MPVGRRSAFHRPAFHHPRFGGPLFQETHCMAQPPANPPTSSLLRRKRIEIPADAQGLRRVLGPGSLIALGIGCTIGAGLFSLTGIAASENAGPAVVLSYIVAAIACGFAGLCYSELASMIPIAGSAYTYAYMALGEVVAWIIGWDLVLEYAVGAAAVSVSWSRYVTSLLGGWGISLSPRLVASPFEAVVLPDGSHVAGIMNLPAAFIICVVSLLLIRGVSESARVNSAIVVVKLAIIVAVIAFGLPYIKTANYVPFIPANTGTFGHFGLSGIMRAAGTIFFAYVGFDAVSTAAQEARNPARDMPIGILGSLLICTVAYVAFSLVLTGLVNYKDMLGDAAPVATAIDQTPFGWLKLAVKFGIICGFTSVLLVLLLGQSRVFYAMARDGLLPGLFSSIHPRWRTPWYSNLLFMVITGGLAAFLPIDQLAHMTSIGTLLAFVIVCIGVMFLRRSAPDMERRFRVPGGPVIPVLGIVCCLAVMLSLDRLTWVRLVVWLIVGMAIYFGYSRRSSHLARGA</sequence>
<evidence type="ECO:0000256" key="1">
    <source>
        <dbReference type="ARBA" id="ARBA00004141"/>
    </source>
</evidence>
<dbReference type="AlphaFoldDB" id="A9HRP6"/>
<evidence type="ECO:0000256" key="2">
    <source>
        <dbReference type="ARBA" id="ARBA00022448"/>
    </source>
</evidence>
<feature type="transmembrane region" description="Helical" evidence="6">
    <location>
        <begin position="486"/>
        <end position="504"/>
    </location>
</feature>
<evidence type="ECO:0000256" key="3">
    <source>
        <dbReference type="ARBA" id="ARBA00022692"/>
    </source>
</evidence>
<evidence type="ECO:0000313" key="7">
    <source>
        <dbReference type="EMBL" id="CAP56956.1"/>
    </source>
</evidence>
<feature type="transmembrane region" description="Helical" evidence="6">
    <location>
        <begin position="126"/>
        <end position="144"/>
    </location>
</feature>
<feature type="transmembrane region" description="Helical" evidence="6">
    <location>
        <begin position="429"/>
        <end position="449"/>
    </location>
</feature>
<dbReference type="EMBL" id="AM889285">
    <property type="protein sequence ID" value="CAP56956.1"/>
    <property type="molecule type" value="Genomic_DNA"/>
</dbReference>
<feature type="transmembrane region" description="Helical" evidence="6">
    <location>
        <begin position="196"/>
        <end position="216"/>
    </location>
</feature>
<protein>
    <submittedName>
        <fullName evidence="7">Putative amino acid permease protein</fullName>
    </submittedName>
</protein>
<keyword evidence="5 6" id="KW-0472">Membrane</keyword>
<reference evidence="7 8" key="1">
    <citation type="journal article" date="2009" name="BMC Genomics">
        <title>Complete genome sequence of the sugarcane nitrogen-fixing endophyte Gluconacetobacter diazotrophicus Pal5.</title>
        <authorList>
            <person name="Bertalan M."/>
            <person name="Albano R."/>
            <person name="Padua V."/>
            <person name="Rouws L."/>
            <person name="Rojas C."/>
            <person name="Hemerly A."/>
            <person name="Teixeira K."/>
            <person name="Schwab S."/>
            <person name="Araujo J."/>
            <person name="Oliveira A."/>
            <person name="Franca L."/>
            <person name="Magalhaes V."/>
            <person name="Alqueres S."/>
            <person name="Cardoso A."/>
            <person name="Almeida W."/>
            <person name="Loureiro M.M."/>
            <person name="Nogueira E."/>
            <person name="Cidade D."/>
            <person name="Oliveira D."/>
            <person name="Simao T."/>
            <person name="Macedo J."/>
            <person name="Valadao A."/>
            <person name="Dreschsel M."/>
            <person name="Freitas F."/>
            <person name="Vidal M."/>
            <person name="Guedes H."/>
            <person name="Rodrigues E."/>
            <person name="Meneses C."/>
            <person name="Brioso P."/>
            <person name="Pozzer L."/>
            <person name="Figueiredo D."/>
            <person name="Montano H."/>
            <person name="Junior J."/>
            <person name="Filho G."/>
            <person name="Flores V."/>
            <person name="Ferreira B."/>
            <person name="Branco A."/>
            <person name="Gonzalez P."/>
            <person name="Guillobel H."/>
            <person name="Lemos M."/>
            <person name="Seibel L."/>
            <person name="Macedo J."/>
            <person name="Alves-Ferreira M."/>
            <person name="Sachetto-Martins G."/>
            <person name="Coelho A."/>
            <person name="Santos E."/>
            <person name="Amaral G."/>
            <person name="Neves A."/>
            <person name="Pacheco A.B."/>
            <person name="Carvalho D."/>
            <person name="Lery L."/>
            <person name="Bisch P."/>
            <person name="Rossle S.C."/>
            <person name="Urmenyi T."/>
            <person name="Kruger W.V."/>
            <person name="Martins O."/>
            <person name="Baldani J.I."/>
            <person name="Ferreira P.C."/>
        </authorList>
    </citation>
    <scope>NUCLEOTIDE SEQUENCE [LARGE SCALE GENOMIC DNA]</scope>
    <source>
        <strain evidence="8">ATCC 49037 / DSM 5601 / CCUG 37298 / CIP 103539 / LMG 7603 / PAl5</strain>
    </source>
</reference>
<dbReference type="PANTHER" id="PTHR43243:SF4">
    <property type="entry name" value="CATIONIC AMINO ACID TRANSPORTER 4"/>
    <property type="match status" value="1"/>
</dbReference>
<feature type="transmembrane region" description="Helical" evidence="6">
    <location>
        <begin position="228"/>
        <end position="248"/>
    </location>
</feature>
<dbReference type="GO" id="GO:0015171">
    <property type="term" value="F:amino acid transmembrane transporter activity"/>
    <property type="evidence" value="ECO:0007669"/>
    <property type="project" value="TreeGrafter"/>
</dbReference>
<dbReference type="Proteomes" id="UP000001176">
    <property type="component" value="Chromosome"/>
</dbReference>
<dbReference type="KEGG" id="gdi:GDI3013"/>
<evidence type="ECO:0000256" key="6">
    <source>
        <dbReference type="SAM" id="Phobius"/>
    </source>
</evidence>
<dbReference type="GO" id="GO:0016020">
    <property type="term" value="C:membrane"/>
    <property type="evidence" value="ECO:0007669"/>
    <property type="project" value="UniProtKB-SubCell"/>
</dbReference>
<evidence type="ECO:0000256" key="5">
    <source>
        <dbReference type="ARBA" id="ARBA00023136"/>
    </source>
</evidence>
<gene>
    <name evidence="7" type="ordered locus">GDI3013</name>
</gene>
<keyword evidence="4 6" id="KW-1133">Transmembrane helix</keyword>
<name>A9HRP6_GLUDA</name>